<keyword evidence="10" id="KW-0460">Magnesium</keyword>
<evidence type="ECO:0000313" key="20">
    <source>
        <dbReference type="EMBL" id="KAH7446368.1"/>
    </source>
</evidence>
<dbReference type="InterPro" id="IPR027417">
    <property type="entry name" value="P-loop_NTPase"/>
</dbReference>
<dbReference type="GO" id="GO:0003924">
    <property type="term" value="F:GTPase activity"/>
    <property type="evidence" value="ECO:0007669"/>
    <property type="project" value="InterPro"/>
</dbReference>
<feature type="region of interest" description="Disordered" evidence="18">
    <location>
        <begin position="443"/>
        <end position="513"/>
    </location>
</feature>
<comment type="similarity">
    <text evidence="16">Belongs to the TRAFAC class TrmE-Era-EngA-EngB-Septin-like GTPase superfamily. AIG1/Toc34/Toc159-like paraseptin GTPase family. TOC159 subfamily.</text>
</comment>
<comment type="caution">
    <text evidence="20">The sequence shown here is derived from an EMBL/GenBank/DDBJ whole genome shotgun (WGS) entry which is preliminary data.</text>
</comment>
<keyword evidence="2" id="KW-0813">Transport</keyword>
<evidence type="ECO:0000256" key="14">
    <source>
        <dbReference type="ARBA" id="ARBA00023136"/>
    </source>
</evidence>
<comment type="function">
    <text evidence="17">GTPase involved in protein precursor import into chloroplasts. Seems to recognize chloroplast-destined precursor proteins and regulate their presentation to the translocation channel through GTP hydrolysis. Probably specialized in the import of nuclear encoded non-photosynthetic preproteins from the cytoplasm to the chloroplast.</text>
</comment>
<evidence type="ECO:0000256" key="1">
    <source>
        <dbReference type="ARBA" id="ARBA00001946"/>
    </source>
</evidence>
<dbReference type="Pfam" id="PF11886">
    <property type="entry name" value="TOC159_MAD"/>
    <property type="match status" value="1"/>
</dbReference>
<dbReference type="Gene3D" id="3.40.50.300">
    <property type="entry name" value="P-loop containing nucleotide triphosphate hydrolases"/>
    <property type="match status" value="1"/>
</dbReference>
<organism evidence="20 21">
    <name type="scientific">Ceratopteris richardii</name>
    <name type="common">Triangle waterfern</name>
    <dbReference type="NCBI Taxonomy" id="49495"/>
    <lineage>
        <taxon>Eukaryota</taxon>
        <taxon>Viridiplantae</taxon>
        <taxon>Streptophyta</taxon>
        <taxon>Embryophyta</taxon>
        <taxon>Tracheophyta</taxon>
        <taxon>Polypodiopsida</taxon>
        <taxon>Polypodiidae</taxon>
        <taxon>Polypodiales</taxon>
        <taxon>Pteridineae</taxon>
        <taxon>Pteridaceae</taxon>
        <taxon>Parkerioideae</taxon>
        <taxon>Ceratopteris</taxon>
    </lineage>
</organism>
<comment type="subcellular location">
    <subcellularLocation>
        <location evidence="15">Plastid</location>
        <location evidence="15">Chloroplast outer membrane</location>
        <topology evidence="15">Single-pass membrane protein</topology>
    </subcellularLocation>
</comment>
<feature type="compositionally biased region" description="Polar residues" evidence="18">
    <location>
        <begin position="50"/>
        <end position="68"/>
    </location>
</feature>
<feature type="compositionally biased region" description="Basic and acidic residues" evidence="18">
    <location>
        <begin position="69"/>
        <end position="81"/>
    </location>
</feature>
<keyword evidence="4" id="KW-0934">Plastid</keyword>
<keyword evidence="7" id="KW-0547">Nucleotide-binding</keyword>
<dbReference type="OrthoDB" id="8954335at2759"/>
<gene>
    <name evidence="20" type="ORF">KP509_01G052900</name>
</gene>
<dbReference type="Proteomes" id="UP000825935">
    <property type="component" value="Chromosome 1"/>
</dbReference>
<evidence type="ECO:0000256" key="16">
    <source>
        <dbReference type="ARBA" id="ARBA00023775"/>
    </source>
</evidence>
<name>A0A8T2VGX8_CERRI</name>
<dbReference type="GO" id="GO:0046872">
    <property type="term" value="F:metal ion binding"/>
    <property type="evidence" value="ECO:0007669"/>
    <property type="project" value="UniProtKB-KW"/>
</dbReference>
<dbReference type="InterPro" id="IPR045058">
    <property type="entry name" value="GIMA/IAN/Toc"/>
</dbReference>
<feature type="compositionally biased region" description="Low complexity" evidence="18">
    <location>
        <begin position="103"/>
        <end position="123"/>
    </location>
</feature>
<feature type="compositionally biased region" description="Polar residues" evidence="18">
    <location>
        <begin position="1"/>
        <end position="21"/>
    </location>
</feature>
<dbReference type="FunFam" id="3.40.50.300:FF:000413">
    <property type="entry name" value="Translocase of chloroplast 120, chloroplastic"/>
    <property type="match status" value="1"/>
</dbReference>
<dbReference type="InterPro" id="IPR005690">
    <property type="entry name" value="Toc86_159"/>
</dbReference>
<dbReference type="EMBL" id="CM035406">
    <property type="protein sequence ID" value="KAH7446362.1"/>
    <property type="molecule type" value="Genomic_DNA"/>
</dbReference>
<comment type="cofactor">
    <cofactor evidence="1">
        <name>Mg(2+)</name>
        <dbReference type="ChEBI" id="CHEBI:18420"/>
    </cofactor>
</comment>
<feature type="compositionally biased region" description="Acidic residues" evidence="18">
    <location>
        <begin position="299"/>
        <end position="308"/>
    </location>
</feature>
<keyword evidence="8" id="KW-0378">Hydrolase</keyword>
<evidence type="ECO:0000256" key="12">
    <source>
        <dbReference type="ARBA" id="ARBA00022989"/>
    </source>
</evidence>
<keyword evidence="11" id="KW-0653">Protein transport</keyword>
<evidence type="ECO:0000256" key="7">
    <source>
        <dbReference type="ARBA" id="ARBA00022741"/>
    </source>
</evidence>
<keyword evidence="13" id="KW-0342">GTP-binding</keyword>
<evidence type="ECO:0000256" key="8">
    <source>
        <dbReference type="ARBA" id="ARBA00022801"/>
    </source>
</evidence>
<evidence type="ECO:0000256" key="17">
    <source>
        <dbReference type="ARBA" id="ARBA00045184"/>
    </source>
</evidence>
<dbReference type="NCBIfam" id="TIGR00993">
    <property type="entry name" value="3a0901s04IAP86"/>
    <property type="match status" value="1"/>
</dbReference>
<evidence type="ECO:0000256" key="2">
    <source>
        <dbReference type="ARBA" id="ARBA00022448"/>
    </source>
</evidence>
<dbReference type="InterPro" id="IPR006703">
    <property type="entry name" value="G_AIG1"/>
</dbReference>
<keyword evidence="5" id="KW-0812">Transmembrane</keyword>
<feature type="compositionally biased region" description="Basic and acidic residues" evidence="18">
    <location>
        <begin position="410"/>
        <end position="419"/>
    </location>
</feature>
<feature type="compositionally biased region" description="Acidic residues" evidence="18">
    <location>
        <begin position="478"/>
        <end position="487"/>
    </location>
</feature>
<dbReference type="SUPFAM" id="SSF52540">
    <property type="entry name" value="P-loop containing nucleoside triphosphate hydrolases"/>
    <property type="match status" value="1"/>
</dbReference>
<reference evidence="20" key="1">
    <citation type="submission" date="2021-08" db="EMBL/GenBank/DDBJ databases">
        <title>WGS assembly of Ceratopteris richardii.</title>
        <authorList>
            <person name="Marchant D.B."/>
            <person name="Chen G."/>
            <person name="Jenkins J."/>
            <person name="Shu S."/>
            <person name="Leebens-Mack J."/>
            <person name="Grimwood J."/>
            <person name="Schmutz J."/>
            <person name="Soltis P."/>
            <person name="Soltis D."/>
            <person name="Chen Z.-H."/>
        </authorList>
    </citation>
    <scope>NUCLEOTIDE SEQUENCE</scope>
    <source>
        <strain evidence="20">Whitten #5841</strain>
        <tissue evidence="20">Leaf</tissue>
    </source>
</reference>
<dbReference type="Pfam" id="PF04548">
    <property type="entry name" value="AIG1"/>
    <property type="match status" value="1"/>
</dbReference>
<dbReference type="PANTHER" id="PTHR10903:SF135">
    <property type="entry name" value="TRANSLOCASE OF CHLOROPLAST 120, CHLOROPLASTIC-RELATED"/>
    <property type="match status" value="1"/>
</dbReference>
<dbReference type="EMBL" id="CM035406">
    <property type="protein sequence ID" value="KAH7446368.1"/>
    <property type="molecule type" value="Genomic_DNA"/>
</dbReference>
<evidence type="ECO:0000256" key="15">
    <source>
        <dbReference type="ARBA" id="ARBA00023766"/>
    </source>
</evidence>
<evidence type="ECO:0000256" key="6">
    <source>
        <dbReference type="ARBA" id="ARBA00022723"/>
    </source>
</evidence>
<feature type="region of interest" description="Disordered" evidence="18">
    <location>
        <begin position="299"/>
        <end position="419"/>
    </location>
</feature>
<keyword evidence="6" id="KW-0479">Metal-binding</keyword>
<evidence type="ECO:0000256" key="13">
    <source>
        <dbReference type="ARBA" id="ARBA00023134"/>
    </source>
</evidence>
<sequence>MAMETSVPSSNVVSEDPSSAQGVEDVSQEGNTAETTESKLSADPAENAENAKTQENIPPQDTVDYNSYDSKKALDTEKEDNAVEDDTLSVESFDSALERIAVASTGEPASPEAPSSPTFEPAEGPQQIALRQLNFWKTGVSSLDSSILDNLSATEFKNRVVEIAQLYGLSADSEDVESVISALLPVVEENIDNVLDKEVVNSMVISSGSTEDNVNDDGNTQDVKQEVSSLHVDTNVDDVIEKNDVTDRQGMEIPDGDDEEKDSVAQGKNSSITGDALIEDGVPADSLDAKKFAEDESIVDSNNDDISEENLIKDDLANGPASKVIEGEKSSGSDVDDVSNLKADSSPSEAKESKDIGDSGSVDAAAVQQESGIHDGQKELVDKGEQNATADLSPGKVVDDSSDESNVEGTRLDDETKKECTRLDDSVQAEVSGEKVPIDVNASAQLDLNESDNAPPILKTTEELSPENELKDVQNTSEELDGVEEKEELPASAVKSDDPASTAEILENDSVQTQVAGATTVSEDSTAGDEFSAAQAREMNDTEENSHLTTRAEVFGSKDTLNGSVKVEEPVTAISTSMPSIEEGVANEEAGSESKKEQESEDLPAPTGARTETASSDASSSLGGAGPSLPVRPAGLGRSVPSLDHATRAIPRSSGSSASARQPTTIDEENSSNTDVSEGNDDAREKLQMIRVKFLRLAHRLGQSAHNVVVAQVLYRLGLAEQLRGGRGTGRAGTFSFERASSLAEEQEAAGIDDLEFGCTIMVLGKSGVGKSATINSLFDEIKSGTNAYSPATTKVQEIVGTVHGIRLRVIDTPGLLTSFADQRRNERIMASVKRFIKKSPPDIVLYFDRLDMQSRDYGDLPLLRTITDTFGSAVWFNAIVVLTHASSAPPDGANGAPVSYEMFVAQRSHVVQQTIRQAAGDMRLMNPVSLVENHTACRRNRSGERVLPNGQVWKPQLLLLCFASKILAEANSLLKLQDSTPARPFGVRSRVPPLPFLLSSLLQSRAQLKLPDEQIGSEDDDTEDESDEDADSETEEYDDLPPFRRLTKAELKLLDKEQRKAYAEELEYREKLFMKKQLKDDRARKKEMKRRLASLPKDVAEYPEESFEEENASASVPVPMPDMALPPSFDSDNPTYRYRYLDAANQWLVRPVLETHGWDHDSGYDGLNVEKMFVVSKKIPVSISGQVTKDKKEANLQMECAASFKNGEGRVTQAGLDVQTIGKDLAYTLRSETRFDNFRRNKTTCGLAVTLLGDTIAAGMKLEDRLLIGKRVKLVFNGGALTGRGDVAYGGSLEATLKDEDYPLGPFLSTFGLSVMDWHGDLAIGGNLQVQFKVGRTMTVVRGNLNNRRAGQVSVRFSSSEQLQMALIGLIPLLRTFINNKILNSN</sequence>
<proteinExistence type="inferred from homology"/>
<feature type="region of interest" description="Disordered" evidence="18">
    <location>
        <begin position="1010"/>
        <end position="1042"/>
    </location>
</feature>
<feature type="compositionally biased region" description="Polar residues" evidence="18">
    <location>
        <begin position="443"/>
        <end position="452"/>
    </location>
</feature>
<feature type="compositionally biased region" description="Polar residues" evidence="18">
    <location>
        <begin position="653"/>
        <end position="677"/>
    </location>
</feature>
<dbReference type="GO" id="GO:0009707">
    <property type="term" value="C:chloroplast outer membrane"/>
    <property type="evidence" value="ECO:0007669"/>
    <property type="project" value="UniProtKB-SubCell"/>
</dbReference>
<dbReference type="GO" id="GO:0005525">
    <property type="term" value="F:GTP binding"/>
    <property type="evidence" value="ECO:0007669"/>
    <property type="project" value="UniProtKB-KW"/>
</dbReference>
<dbReference type="PROSITE" id="PS51720">
    <property type="entry name" value="G_AIG1"/>
    <property type="match status" value="1"/>
</dbReference>
<dbReference type="PANTHER" id="PTHR10903">
    <property type="entry name" value="GTPASE, IMAP FAMILY MEMBER-RELATED"/>
    <property type="match status" value="1"/>
</dbReference>
<evidence type="ECO:0000256" key="3">
    <source>
        <dbReference type="ARBA" id="ARBA00022528"/>
    </source>
</evidence>
<evidence type="ECO:0000256" key="10">
    <source>
        <dbReference type="ARBA" id="ARBA00022842"/>
    </source>
</evidence>
<feature type="domain" description="AIG1-type G" evidence="19">
    <location>
        <begin position="756"/>
        <end position="985"/>
    </location>
</feature>
<keyword evidence="12" id="KW-1133">Transmembrane helix</keyword>
<keyword evidence="21" id="KW-1185">Reference proteome</keyword>
<evidence type="ECO:0000256" key="18">
    <source>
        <dbReference type="SAM" id="MobiDB-lite"/>
    </source>
</evidence>
<feature type="region of interest" description="Disordered" evidence="18">
    <location>
        <begin position="536"/>
        <end position="682"/>
    </location>
</feature>
<evidence type="ECO:0000259" key="19">
    <source>
        <dbReference type="PROSITE" id="PS51720"/>
    </source>
</evidence>
<keyword evidence="9" id="KW-1002">Plastid outer membrane</keyword>
<evidence type="ECO:0000313" key="21">
    <source>
        <dbReference type="Proteomes" id="UP000825935"/>
    </source>
</evidence>
<feature type="region of interest" description="Disordered" evidence="18">
    <location>
        <begin position="243"/>
        <end position="281"/>
    </location>
</feature>
<evidence type="ECO:0000256" key="9">
    <source>
        <dbReference type="ARBA" id="ARBA00022805"/>
    </source>
</evidence>
<accession>A0A8T2VGX8</accession>
<dbReference type="GO" id="GO:0045036">
    <property type="term" value="P:protein targeting to chloroplast"/>
    <property type="evidence" value="ECO:0007669"/>
    <property type="project" value="InterPro"/>
</dbReference>
<dbReference type="EMBL" id="CM035406">
    <property type="protein sequence ID" value="KAH7446361.1"/>
    <property type="molecule type" value="Genomic_DNA"/>
</dbReference>
<evidence type="ECO:0000256" key="4">
    <source>
        <dbReference type="ARBA" id="ARBA00022640"/>
    </source>
</evidence>
<feature type="compositionally biased region" description="Acidic residues" evidence="18">
    <location>
        <begin position="1016"/>
        <end position="1040"/>
    </location>
</feature>
<evidence type="ECO:0000256" key="11">
    <source>
        <dbReference type="ARBA" id="ARBA00022927"/>
    </source>
</evidence>
<feature type="compositionally biased region" description="Basic and acidic residues" evidence="18">
    <location>
        <begin position="372"/>
        <end position="385"/>
    </location>
</feature>
<dbReference type="GO" id="GO:0015031">
    <property type="term" value="P:protein transport"/>
    <property type="evidence" value="ECO:0007669"/>
    <property type="project" value="UniProtKB-KW"/>
</dbReference>
<dbReference type="CDD" id="cd01853">
    <property type="entry name" value="Toc34_like"/>
    <property type="match status" value="1"/>
</dbReference>
<dbReference type="InterPro" id="IPR024283">
    <property type="entry name" value="TOC159_MAD"/>
</dbReference>
<protein>
    <recommendedName>
        <fullName evidence="19">AIG1-type G domain-containing protein</fullName>
    </recommendedName>
</protein>
<feature type="region of interest" description="Disordered" evidence="18">
    <location>
        <begin position="1"/>
        <end position="123"/>
    </location>
</feature>
<keyword evidence="3" id="KW-0150">Chloroplast</keyword>
<feature type="compositionally biased region" description="Polar residues" evidence="18">
    <location>
        <begin position="28"/>
        <end position="39"/>
    </location>
</feature>
<evidence type="ECO:0000256" key="5">
    <source>
        <dbReference type="ARBA" id="ARBA00022692"/>
    </source>
</evidence>
<keyword evidence="14" id="KW-0472">Membrane</keyword>